<dbReference type="STRING" id="1157962.A0A250XSD6"/>
<keyword evidence="7" id="KW-1185">Reference proteome</keyword>
<evidence type="ECO:0000313" key="6">
    <source>
        <dbReference type="EMBL" id="GAX85710.1"/>
    </source>
</evidence>
<evidence type="ECO:0000256" key="3">
    <source>
        <dbReference type="ARBA" id="ARBA00022833"/>
    </source>
</evidence>
<keyword evidence="3" id="KW-0862">Zinc</keyword>
<comment type="cofactor">
    <cofactor evidence="1">
        <name>Zn(2+)</name>
        <dbReference type="ChEBI" id="CHEBI:29105"/>
    </cofactor>
</comment>
<proteinExistence type="predicted"/>
<dbReference type="InterPro" id="IPR002328">
    <property type="entry name" value="ADH_Zn_CS"/>
</dbReference>
<dbReference type="OrthoDB" id="256333at2759"/>
<name>A0A250XSD6_9CHLO</name>
<dbReference type="EMBL" id="BEGY01000186">
    <property type="protein sequence ID" value="GAX85710.1"/>
    <property type="molecule type" value="Genomic_DNA"/>
</dbReference>
<sequence length="248" mass="25677">MTMVTDVNLSKTMQCITFQGVGKVALSEVPTPRIIRPTDALIKVTLCSICGSDLHPFHGRETGIAKGTVVGHEFVGTVVAVGKQVTKVAVGDRVMSPFTACCGGCFYCSSGATCRCSHPEARLFGWVEEEGPAEVMKETVSEQNTGGFALHGSQAQYVRVPLADATLSKLPSAVSDEEGILLGDILSTAFFCAENGFHGSMGKGSLLQRASGEGADDTLSPTVLVVGCGPVGLLAALASKYFGAGKVG</sequence>
<dbReference type="InterPro" id="IPR036291">
    <property type="entry name" value="NAD(P)-bd_dom_sf"/>
</dbReference>
<evidence type="ECO:0000256" key="2">
    <source>
        <dbReference type="ARBA" id="ARBA00022723"/>
    </source>
</evidence>
<dbReference type="Gene3D" id="3.90.180.10">
    <property type="entry name" value="Medium-chain alcohol dehydrogenases, catalytic domain"/>
    <property type="match status" value="1"/>
</dbReference>
<dbReference type="Proteomes" id="UP000232323">
    <property type="component" value="Unassembled WGS sequence"/>
</dbReference>
<evidence type="ECO:0000256" key="1">
    <source>
        <dbReference type="ARBA" id="ARBA00001947"/>
    </source>
</evidence>
<keyword evidence="4" id="KW-0560">Oxidoreductase</keyword>
<dbReference type="Pfam" id="PF08240">
    <property type="entry name" value="ADH_N"/>
    <property type="match status" value="1"/>
</dbReference>
<dbReference type="InterPro" id="IPR013154">
    <property type="entry name" value="ADH-like_N"/>
</dbReference>
<dbReference type="PANTHER" id="PTHR42813:SF2">
    <property type="entry name" value="DEHYDROGENASE, ZINC-CONTAINING, PUTATIVE (AFU_ORTHOLOGUE AFUA_2G02810)-RELATED"/>
    <property type="match status" value="1"/>
</dbReference>
<accession>A0A250XSD6</accession>
<comment type="caution">
    <text evidence="6">The sequence shown here is derived from an EMBL/GenBank/DDBJ whole genome shotgun (WGS) entry which is preliminary data.</text>
</comment>
<reference evidence="6 7" key="1">
    <citation type="submission" date="2017-08" db="EMBL/GenBank/DDBJ databases">
        <title>Acidophilic green algal genome provides insights into adaptation to an acidic environment.</title>
        <authorList>
            <person name="Hirooka S."/>
            <person name="Hirose Y."/>
            <person name="Kanesaki Y."/>
            <person name="Higuchi S."/>
            <person name="Fujiwara T."/>
            <person name="Onuma R."/>
            <person name="Era A."/>
            <person name="Ohbayashi R."/>
            <person name="Uzuka A."/>
            <person name="Nozaki H."/>
            <person name="Yoshikawa H."/>
            <person name="Miyagishima S.Y."/>
        </authorList>
    </citation>
    <scope>NUCLEOTIDE SEQUENCE [LARGE SCALE GENOMIC DNA]</scope>
    <source>
        <strain evidence="6 7">NIES-2499</strain>
    </source>
</reference>
<dbReference type="InterPro" id="IPR011032">
    <property type="entry name" value="GroES-like_sf"/>
</dbReference>
<dbReference type="PANTHER" id="PTHR42813">
    <property type="entry name" value="ZINC-TYPE ALCOHOL DEHYDROGENASE-LIKE"/>
    <property type="match status" value="1"/>
</dbReference>
<dbReference type="Gene3D" id="3.40.50.720">
    <property type="entry name" value="NAD(P)-binding Rossmann-like Domain"/>
    <property type="match status" value="1"/>
</dbReference>
<dbReference type="SUPFAM" id="SSF51735">
    <property type="entry name" value="NAD(P)-binding Rossmann-fold domains"/>
    <property type="match status" value="1"/>
</dbReference>
<protein>
    <recommendedName>
        <fullName evidence="5">Alcohol dehydrogenase-like N-terminal domain-containing protein</fullName>
    </recommendedName>
</protein>
<gene>
    <name evidence="6" type="ORF">CEUSTIGMA_g13124.t1</name>
</gene>
<dbReference type="GO" id="GO:0008270">
    <property type="term" value="F:zinc ion binding"/>
    <property type="evidence" value="ECO:0007669"/>
    <property type="project" value="InterPro"/>
</dbReference>
<dbReference type="PROSITE" id="PS00059">
    <property type="entry name" value="ADH_ZINC"/>
    <property type="match status" value="1"/>
</dbReference>
<evidence type="ECO:0000259" key="5">
    <source>
        <dbReference type="Pfam" id="PF08240"/>
    </source>
</evidence>
<dbReference type="SUPFAM" id="SSF50129">
    <property type="entry name" value="GroES-like"/>
    <property type="match status" value="1"/>
</dbReference>
<dbReference type="GO" id="GO:0016491">
    <property type="term" value="F:oxidoreductase activity"/>
    <property type="evidence" value="ECO:0007669"/>
    <property type="project" value="UniProtKB-KW"/>
</dbReference>
<dbReference type="AlphaFoldDB" id="A0A250XSD6"/>
<evidence type="ECO:0000313" key="7">
    <source>
        <dbReference type="Proteomes" id="UP000232323"/>
    </source>
</evidence>
<keyword evidence="2" id="KW-0479">Metal-binding</keyword>
<feature type="domain" description="Alcohol dehydrogenase-like N-terminal" evidence="5">
    <location>
        <begin position="37"/>
        <end position="164"/>
    </location>
</feature>
<evidence type="ECO:0000256" key="4">
    <source>
        <dbReference type="ARBA" id="ARBA00023002"/>
    </source>
</evidence>
<organism evidence="6 7">
    <name type="scientific">Chlamydomonas eustigma</name>
    <dbReference type="NCBI Taxonomy" id="1157962"/>
    <lineage>
        <taxon>Eukaryota</taxon>
        <taxon>Viridiplantae</taxon>
        <taxon>Chlorophyta</taxon>
        <taxon>core chlorophytes</taxon>
        <taxon>Chlorophyceae</taxon>
        <taxon>CS clade</taxon>
        <taxon>Chlamydomonadales</taxon>
        <taxon>Chlamydomonadaceae</taxon>
        <taxon>Chlamydomonas</taxon>
    </lineage>
</organism>